<protein>
    <submittedName>
        <fullName evidence="2">Uncharacterized protein</fullName>
    </submittedName>
</protein>
<reference evidence="3" key="1">
    <citation type="submission" date="2017-09" db="EMBL/GenBank/DDBJ databases">
        <title>Depth-based differentiation of microbial function through sediment-hosted aquifers and enrichment of novel symbionts in the deep terrestrial subsurface.</title>
        <authorList>
            <person name="Probst A.J."/>
            <person name="Ladd B."/>
            <person name="Jarett J.K."/>
            <person name="Geller-Mcgrath D.E."/>
            <person name="Sieber C.M.K."/>
            <person name="Emerson J.B."/>
            <person name="Anantharaman K."/>
            <person name="Thomas B.C."/>
            <person name="Malmstrom R."/>
            <person name="Stieglmeier M."/>
            <person name="Klingl A."/>
            <person name="Woyke T."/>
            <person name="Ryan C.M."/>
            <person name="Banfield J.F."/>
        </authorList>
    </citation>
    <scope>NUCLEOTIDE SEQUENCE [LARGE SCALE GENOMIC DNA]</scope>
</reference>
<evidence type="ECO:0000256" key="1">
    <source>
        <dbReference type="SAM" id="MobiDB-lite"/>
    </source>
</evidence>
<name>A0A2M7V8J1_9BACT</name>
<dbReference type="AlphaFoldDB" id="A0A2M7V8J1"/>
<proteinExistence type="predicted"/>
<sequence length="509" mass="57681">MSLKLKNQVILFTSLIGGVLLALFVFFGTAFTASPEVYFNINKNNPNVYTRQVTLYISAPEGATQMMISNEPDLLDAKWEAYAKTKVWYLNFGGGIKTVYAKFKGGKVDSKKVYTDQISLYVPDDMNVDFFINDEDEETNKRSVILDFEYSKGVETIFVSNEKDFFLFDGFPVTDSIYWMLSPGTDNKIVYVQFKDANGKTKTLNKSINYTQPVSYIPEGSLIKGKDTQIYYFGFDGYIHPFSHPAVFHSWYNDMAGVIYVSNTKLGQYLVGKPICVRSGTWLVSFENSPKVYAPEPGCRLRPIRSEIEAKLLYGDNWTKRVITLESSQISFYNIRGYDVEDKEGGIVDKDHDGVDQDTEKEYGTSDFKVDSDGDGLTDHEEIFYWFTDPKSKDTNGDGLNDLQDALSGNLLFGLEVFSSVGYKYPRGSIVEHPTKNQIYYQYIDDLFYTISGNTTDKIFSSNNFMKRFVIPGSSVIDMNFKSKGAIKADTEILKYPTVYGKADSLHVL</sequence>
<comment type="caution">
    <text evidence="2">The sequence shown here is derived from an EMBL/GenBank/DDBJ whole genome shotgun (WGS) entry which is preliminary data.</text>
</comment>
<dbReference type="EMBL" id="PFPK01000022">
    <property type="protein sequence ID" value="PIZ95059.1"/>
    <property type="molecule type" value="Genomic_DNA"/>
</dbReference>
<dbReference type="Proteomes" id="UP000228568">
    <property type="component" value="Unassembled WGS sequence"/>
</dbReference>
<accession>A0A2M7V8J1</accession>
<evidence type="ECO:0000313" key="2">
    <source>
        <dbReference type="EMBL" id="PIZ95059.1"/>
    </source>
</evidence>
<feature type="region of interest" description="Disordered" evidence="1">
    <location>
        <begin position="347"/>
        <end position="370"/>
    </location>
</feature>
<evidence type="ECO:0000313" key="3">
    <source>
        <dbReference type="Proteomes" id="UP000228568"/>
    </source>
</evidence>
<gene>
    <name evidence="2" type="ORF">COX81_02045</name>
</gene>
<organism evidence="2 3">
    <name type="scientific">Candidatus Magasanikbacteria bacterium CG_4_10_14_0_2_um_filter_37_12</name>
    <dbReference type="NCBI Taxonomy" id="1974637"/>
    <lineage>
        <taxon>Bacteria</taxon>
        <taxon>Candidatus Magasanikiibacteriota</taxon>
    </lineage>
</organism>